<dbReference type="PRINTS" id="PR00990">
    <property type="entry name" value="RIBOKINASE"/>
</dbReference>
<keyword evidence="7 12" id="KW-0418">Kinase</keyword>
<evidence type="ECO:0000259" key="13">
    <source>
        <dbReference type="Pfam" id="PF00294"/>
    </source>
</evidence>
<dbReference type="UniPathway" id="UPA00916">
    <property type="reaction ID" value="UER00889"/>
</dbReference>
<feature type="binding site" evidence="12">
    <location>
        <position position="283"/>
    </location>
    <ligand>
        <name>K(+)</name>
        <dbReference type="ChEBI" id="CHEBI:29103"/>
    </ligand>
</feature>
<sequence length="306" mass="31011">MRIAVVGSYGAGLTMRTPRVPGPGETLGGGVFAAGPGGKGSNQAIGAARLGARTALLTAVGPDPYGEQARELWRTEGVDADAVLTGRAATMVGVIMVEDGGENRIVIAEGALAELSPDHVRAFAGPIAAADLVMACNEIPAETVSAALATAREHGTPTLLNPAPARDVPEADTGLVDYLTPNLGEARLLAGLGPDAGPDELLDALRRRFPAATTVLTCGSDGAYADDGTRRLHVEAVRPPLVADTTGAGDAFNAAFAVGVCAGWDLERSVRYAAAAGAFAVTRHEVLPGLGRPADLQALLAEAAPQ</sequence>
<dbReference type="GO" id="GO:0004747">
    <property type="term" value="F:ribokinase activity"/>
    <property type="evidence" value="ECO:0007669"/>
    <property type="project" value="UniProtKB-UniRule"/>
</dbReference>
<feature type="domain" description="Carbohydrate kinase PfkB" evidence="13">
    <location>
        <begin position="5"/>
        <end position="286"/>
    </location>
</feature>
<dbReference type="AlphaFoldDB" id="A0A7W8QN54"/>
<feature type="binding site" evidence="12">
    <location>
        <position position="250"/>
    </location>
    <ligand>
        <name>substrate</name>
    </ligand>
</feature>
<comment type="caution">
    <text evidence="14">The sequence shown here is derived from an EMBL/GenBank/DDBJ whole genome shotgun (WGS) entry which is preliminary data.</text>
</comment>
<feature type="binding site" evidence="12">
    <location>
        <position position="182"/>
    </location>
    <ligand>
        <name>ATP</name>
        <dbReference type="ChEBI" id="CHEBI:30616"/>
    </ligand>
</feature>
<evidence type="ECO:0000256" key="6">
    <source>
        <dbReference type="ARBA" id="ARBA00022741"/>
    </source>
</evidence>
<comment type="activity regulation">
    <text evidence="12">Activated by a monovalent cation that binds near, but not in, the active site. The most likely occupant of the site in vivo is potassium. Ion binding induces a conformational change that may alter substrate affinity.</text>
</comment>
<dbReference type="InterPro" id="IPR029056">
    <property type="entry name" value="Ribokinase-like"/>
</dbReference>
<evidence type="ECO:0000256" key="9">
    <source>
        <dbReference type="ARBA" id="ARBA00022842"/>
    </source>
</evidence>
<evidence type="ECO:0000256" key="5">
    <source>
        <dbReference type="ARBA" id="ARBA00022723"/>
    </source>
</evidence>
<gene>
    <name evidence="12" type="primary">rbsK</name>
    <name evidence="14" type="ORF">HDA36_003484</name>
</gene>
<feature type="binding site" evidence="12">
    <location>
        <begin position="38"/>
        <end position="42"/>
    </location>
    <ligand>
        <name>substrate</name>
    </ligand>
</feature>
<dbReference type="GO" id="GO:0005524">
    <property type="term" value="F:ATP binding"/>
    <property type="evidence" value="ECO:0007669"/>
    <property type="project" value="UniProtKB-UniRule"/>
</dbReference>
<dbReference type="InterPro" id="IPR002173">
    <property type="entry name" value="Carboh/pur_kinase_PfkB_CS"/>
</dbReference>
<dbReference type="InterPro" id="IPR011611">
    <property type="entry name" value="PfkB_dom"/>
</dbReference>
<keyword evidence="15" id="KW-1185">Reference proteome</keyword>
<comment type="subcellular location">
    <subcellularLocation>
        <location evidence="12">Cytoplasm</location>
    </subcellularLocation>
</comment>
<evidence type="ECO:0000256" key="3">
    <source>
        <dbReference type="ARBA" id="ARBA00016943"/>
    </source>
</evidence>
<comment type="catalytic activity">
    <reaction evidence="12">
        <text>D-ribose + ATP = D-ribose 5-phosphate + ADP + H(+)</text>
        <dbReference type="Rhea" id="RHEA:13697"/>
        <dbReference type="ChEBI" id="CHEBI:15378"/>
        <dbReference type="ChEBI" id="CHEBI:30616"/>
        <dbReference type="ChEBI" id="CHEBI:47013"/>
        <dbReference type="ChEBI" id="CHEBI:78346"/>
        <dbReference type="ChEBI" id="CHEBI:456216"/>
        <dbReference type="EC" id="2.7.1.15"/>
    </reaction>
</comment>
<keyword evidence="8 12" id="KW-0067">ATP-binding</keyword>
<evidence type="ECO:0000256" key="11">
    <source>
        <dbReference type="ARBA" id="ARBA00023277"/>
    </source>
</evidence>
<feature type="binding site" evidence="12">
    <location>
        <position position="138"/>
    </location>
    <ligand>
        <name>substrate</name>
    </ligand>
</feature>
<protein>
    <recommendedName>
        <fullName evidence="3 12">Ribokinase</fullName>
        <shortName evidence="12">RK</shortName>
        <ecNumber evidence="2 12">2.7.1.15</ecNumber>
    </recommendedName>
</protein>
<evidence type="ECO:0000256" key="2">
    <source>
        <dbReference type="ARBA" id="ARBA00012035"/>
    </source>
</evidence>
<reference evidence="14 15" key="1">
    <citation type="submission" date="2020-08" db="EMBL/GenBank/DDBJ databases">
        <title>Sequencing the genomes of 1000 actinobacteria strains.</title>
        <authorList>
            <person name="Klenk H.-P."/>
        </authorList>
    </citation>
    <scope>NUCLEOTIDE SEQUENCE [LARGE SCALE GENOMIC DNA]</scope>
    <source>
        <strain evidence="14 15">DSM 44551</strain>
    </source>
</reference>
<dbReference type="PANTHER" id="PTHR10584">
    <property type="entry name" value="SUGAR KINASE"/>
    <property type="match status" value="1"/>
</dbReference>
<evidence type="ECO:0000256" key="7">
    <source>
        <dbReference type="ARBA" id="ARBA00022777"/>
    </source>
</evidence>
<evidence type="ECO:0000256" key="12">
    <source>
        <dbReference type="HAMAP-Rule" id="MF_01987"/>
    </source>
</evidence>
<feature type="binding site" evidence="12">
    <location>
        <position position="246"/>
    </location>
    <ligand>
        <name>K(+)</name>
        <dbReference type="ChEBI" id="CHEBI:29103"/>
    </ligand>
</feature>
<comment type="caution">
    <text evidence="12">Lacks conserved residue(s) required for the propagation of feature annotation.</text>
</comment>
<evidence type="ECO:0000256" key="1">
    <source>
        <dbReference type="ARBA" id="ARBA00005380"/>
    </source>
</evidence>
<feature type="active site" description="Proton acceptor" evidence="12">
    <location>
        <position position="250"/>
    </location>
</feature>
<dbReference type="Proteomes" id="UP000572635">
    <property type="component" value="Unassembled WGS sequence"/>
</dbReference>
<dbReference type="Pfam" id="PF00294">
    <property type="entry name" value="PfkB"/>
    <property type="match status" value="1"/>
</dbReference>
<proteinExistence type="inferred from homology"/>
<keyword evidence="10 12" id="KW-0630">Potassium</keyword>
<evidence type="ECO:0000313" key="14">
    <source>
        <dbReference type="EMBL" id="MBB5433400.1"/>
    </source>
</evidence>
<evidence type="ECO:0000313" key="15">
    <source>
        <dbReference type="Proteomes" id="UP000572635"/>
    </source>
</evidence>
<keyword evidence="4 12" id="KW-0808">Transferase</keyword>
<keyword evidence="11 12" id="KW-0119">Carbohydrate metabolism</keyword>
<dbReference type="RefSeq" id="WP_184393113.1">
    <property type="nucleotide sequence ID" value="NZ_BAAAJD010000113.1"/>
</dbReference>
<organism evidence="14 15">
    <name type="scientific">Nocardiopsis composta</name>
    <dbReference type="NCBI Taxonomy" id="157465"/>
    <lineage>
        <taxon>Bacteria</taxon>
        <taxon>Bacillati</taxon>
        <taxon>Actinomycetota</taxon>
        <taxon>Actinomycetes</taxon>
        <taxon>Streptosporangiales</taxon>
        <taxon>Nocardiopsidaceae</taxon>
        <taxon>Nocardiopsis</taxon>
    </lineage>
</organism>
<dbReference type="Gene3D" id="3.40.1190.20">
    <property type="match status" value="1"/>
</dbReference>
<comment type="similarity">
    <text evidence="1">Belongs to the carbohydrate kinase pfkB family.</text>
</comment>
<keyword evidence="5 12" id="KW-0479">Metal-binding</keyword>
<keyword evidence="12" id="KW-0963">Cytoplasm</keyword>
<dbReference type="EC" id="2.7.1.15" evidence="2 12"/>
<accession>A0A7W8QN54</accession>
<evidence type="ECO:0000256" key="10">
    <source>
        <dbReference type="ARBA" id="ARBA00022958"/>
    </source>
</evidence>
<dbReference type="PROSITE" id="PS00584">
    <property type="entry name" value="PFKB_KINASES_2"/>
    <property type="match status" value="1"/>
</dbReference>
<evidence type="ECO:0000256" key="8">
    <source>
        <dbReference type="ARBA" id="ARBA00022840"/>
    </source>
</evidence>
<dbReference type="CDD" id="cd01174">
    <property type="entry name" value="ribokinase"/>
    <property type="match status" value="1"/>
</dbReference>
<comment type="subunit">
    <text evidence="12">Homodimer.</text>
</comment>
<feature type="binding site" evidence="12">
    <location>
        <position position="244"/>
    </location>
    <ligand>
        <name>K(+)</name>
        <dbReference type="ChEBI" id="CHEBI:29103"/>
    </ligand>
</feature>
<keyword evidence="6 12" id="KW-0547">Nucleotide-binding</keyword>
<dbReference type="PANTHER" id="PTHR10584:SF166">
    <property type="entry name" value="RIBOKINASE"/>
    <property type="match status" value="1"/>
</dbReference>
<comment type="cofactor">
    <cofactor evidence="12">
        <name>Mg(2+)</name>
        <dbReference type="ChEBI" id="CHEBI:18420"/>
    </cofactor>
    <text evidence="12">Requires a divalent cation, most likely magnesium in vivo, as an electrophilic catalyst to aid phosphoryl group transfer. It is the chelate of the metal and the nucleotide that is the actual substrate.</text>
</comment>
<dbReference type="GO" id="GO:0019303">
    <property type="term" value="P:D-ribose catabolic process"/>
    <property type="evidence" value="ECO:0007669"/>
    <property type="project" value="UniProtKB-UniRule"/>
</dbReference>
<comment type="function">
    <text evidence="12">Catalyzes the phosphorylation of ribose at O-5 in a reaction requiring ATP and magnesium. The resulting D-ribose-5-phosphate can then be used either for sythesis of nucleotides, histidine, and tryptophan, or as a component of the pentose phosphate pathway.</text>
</comment>
<dbReference type="SUPFAM" id="SSF53613">
    <property type="entry name" value="Ribokinase-like"/>
    <property type="match status" value="1"/>
</dbReference>
<feature type="binding site" evidence="12">
    <location>
        <begin position="217"/>
        <end position="222"/>
    </location>
    <ligand>
        <name>ATP</name>
        <dbReference type="ChEBI" id="CHEBI:30616"/>
    </ligand>
</feature>
<keyword evidence="9 12" id="KW-0460">Magnesium</keyword>
<comment type="pathway">
    <text evidence="12">Carbohydrate metabolism; D-ribose degradation; D-ribose 5-phosphate from beta-D-ribopyranose: step 2/2.</text>
</comment>
<dbReference type="GO" id="GO:0005737">
    <property type="term" value="C:cytoplasm"/>
    <property type="evidence" value="ECO:0007669"/>
    <property type="project" value="UniProtKB-SubCell"/>
</dbReference>
<dbReference type="InterPro" id="IPR011877">
    <property type="entry name" value="Ribokinase"/>
</dbReference>
<dbReference type="InterPro" id="IPR002139">
    <property type="entry name" value="Ribo/fructo_kinase"/>
</dbReference>
<dbReference type="HAMAP" id="MF_01987">
    <property type="entry name" value="Ribokinase"/>
    <property type="match status" value="1"/>
</dbReference>
<evidence type="ECO:0000256" key="4">
    <source>
        <dbReference type="ARBA" id="ARBA00022679"/>
    </source>
</evidence>
<name>A0A7W8QN54_9ACTN</name>
<comment type="similarity">
    <text evidence="12">Belongs to the carbohydrate kinase PfkB family. Ribokinase subfamily.</text>
</comment>
<feature type="binding site" evidence="12">
    <location>
        <position position="280"/>
    </location>
    <ligand>
        <name>K(+)</name>
        <dbReference type="ChEBI" id="CHEBI:29103"/>
    </ligand>
</feature>
<feature type="binding site" evidence="12">
    <location>
        <begin position="249"/>
        <end position="250"/>
    </location>
    <ligand>
        <name>ATP</name>
        <dbReference type="ChEBI" id="CHEBI:30616"/>
    </ligand>
</feature>
<dbReference type="EMBL" id="JACHDB010000001">
    <property type="protein sequence ID" value="MBB5433400.1"/>
    <property type="molecule type" value="Genomic_DNA"/>
</dbReference>
<dbReference type="GO" id="GO:0046872">
    <property type="term" value="F:metal ion binding"/>
    <property type="evidence" value="ECO:0007669"/>
    <property type="project" value="UniProtKB-KW"/>
</dbReference>